<protein>
    <submittedName>
        <fullName evidence="2">Uncharacterized protein</fullName>
    </submittedName>
</protein>
<dbReference type="AlphaFoldDB" id="A0A6G1DV68"/>
<reference evidence="2 3" key="1">
    <citation type="submission" date="2019-11" db="EMBL/GenBank/DDBJ databases">
        <title>Whole genome sequence of Oryza granulata.</title>
        <authorList>
            <person name="Li W."/>
        </authorList>
    </citation>
    <scope>NUCLEOTIDE SEQUENCE [LARGE SCALE GENOMIC DNA]</scope>
    <source>
        <strain evidence="3">cv. Menghai</strain>
        <tissue evidence="2">Leaf</tissue>
    </source>
</reference>
<comment type="caution">
    <text evidence="2">The sequence shown here is derived from an EMBL/GenBank/DDBJ whole genome shotgun (WGS) entry which is preliminary data.</text>
</comment>
<dbReference type="EMBL" id="SPHZ02000005">
    <property type="protein sequence ID" value="KAF0916518.1"/>
    <property type="molecule type" value="Genomic_DNA"/>
</dbReference>
<gene>
    <name evidence="2" type="ORF">E2562_007596</name>
</gene>
<dbReference type="Proteomes" id="UP000479710">
    <property type="component" value="Unassembled WGS sequence"/>
</dbReference>
<feature type="region of interest" description="Disordered" evidence="1">
    <location>
        <begin position="35"/>
        <end position="63"/>
    </location>
</feature>
<accession>A0A6G1DV68</accession>
<name>A0A6G1DV68_9ORYZ</name>
<proteinExistence type="predicted"/>
<keyword evidence="3" id="KW-1185">Reference proteome</keyword>
<sequence>MTHLREDGGEGHPERKREILLHGATPVAVPSAHGVLGLQRLSPPPSQHPEPDPLARPRKLPAF</sequence>
<organism evidence="2 3">
    <name type="scientific">Oryza meyeriana var. granulata</name>
    <dbReference type="NCBI Taxonomy" id="110450"/>
    <lineage>
        <taxon>Eukaryota</taxon>
        <taxon>Viridiplantae</taxon>
        <taxon>Streptophyta</taxon>
        <taxon>Embryophyta</taxon>
        <taxon>Tracheophyta</taxon>
        <taxon>Spermatophyta</taxon>
        <taxon>Magnoliopsida</taxon>
        <taxon>Liliopsida</taxon>
        <taxon>Poales</taxon>
        <taxon>Poaceae</taxon>
        <taxon>BOP clade</taxon>
        <taxon>Oryzoideae</taxon>
        <taxon>Oryzeae</taxon>
        <taxon>Oryzinae</taxon>
        <taxon>Oryza</taxon>
        <taxon>Oryza meyeriana</taxon>
    </lineage>
</organism>
<evidence type="ECO:0000313" key="2">
    <source>
        <dbReference type="EMBL" id="KAF0916518.1"/>
    </source>
</evidence>
<evidence type="ECO:0000256" key="1">
    <source>
        <dbReference type="SAM" id="MobiDB-lite"/>
    </source>
</evidence>
<evidence type="ECO:0000313" key="3">
    <source>
        <dbReference type="Proteomes" id="UP000479710"/>
    </source>
</evidence>